<proteinExistence type="predicted"/>
<feature type="transmembrane region" description="Helical" evidence="6">
    <location>
        <begin position="130"/>
        <end position="147"/>
    </location>
</feature>
<evidence type="ECO:0000256" key="6">
    <source>
        <dbReference type="SAM" id="Phobius"/>
    </source>
</evidence>
<comment type="subcellular location">
    <subcellularLocation>
        <location evidence="1">Cell membrane</location>
        <topology evidence="1">Multi-pass membrane protein</topology>
    </subcellularLocation>
</comment>
<dbReference type="RefSeq" id="WP_121974082.1">
    <property type="nucleotide sequence ID" value="NZ_OOGT01000070.1"/>
</dbReference>
<evidence type="ECO:0000256" key="5">
    <source>
        <dbReference type="ARBA" id="ARBA00023136"/>
    </source>
</evidence>
<keyword evidence="2" id="KW-1003">Cell membrane</keyword>
<dbReference type="GO" id="GO:0015171">
    <property type="term" value="F:amino acid transmembrane transporter activity"/>
    <property type="evidence" value="ECO:0007669"/>
    <property type="project" value="TreeGrafter"/>
</dbReference>
<keyword evidence="4 6" id="KW-1133">Transmembrane helix</keyword>
<feature type="transmembrane region" description="Helical" evidence="6">
    <location>
        <begin position="6"/>
        <end position="27"/>
    </location>
</feature>
<dbReference type="GO" id="GO:0005886">
    <property type="term" value="C:plasma membrane"/>
    <property type="evidence" value="ECO:0007669"/>
    <property type="project" value="UniProtKB-SubCell"/>
</dbReference>
<dbReference type="EMBL" id="OOGT01000070">
    <property type="protein sequence ID" value="SPL70622.1"/>
    <property type="molecule type" value="Genomic_DNA"/>
</dbReference>
<evidence type="ECO:0000313" key="7">
    <source>
        <dbReference type="EMBL" id="SPL70622.1"/>
    </source>
</evidence>
<dbReference type="OrthoDB" id="581870at2"/>
<dbReference type="AlphaFoldDB" id="A0A2U3MYV5"/>
<reference evidence="8" key="1">
    <citation type="submission" date="2018-03" db="EMBL/GenBank/DDBJ databases">
        <authorList>
            <person name="Blom J."/>
        </authorList>
    </citation>
    <scope>NUCLEOTIDE SEQUENCE [LARGE SCALE GENOMIC DNA]</scope>
    <source>
        <strain evidence="8">KPC-SM-21</strain>
    </source>
</reference>
<evidence type="ECO:0000256" key="2">
    <source>
        <dbReference type="ARBA" id="ARBA00022475"/>
    </source>
</evidence>
<organism evidence="7 8">
    <name type="scientific">Acinetobacter stercoris</name>
    <dbReference type="NCBI Taxonomy" id="2126983"/>
    <lineage>
        <taxon>Bacteria</taxon>
        <taxon>Pseudomonadati</taxon>
        <taxon>Pseudomonadota</taxon>
        <taxon>Gammaproteobacteria</taxon>
        <taxon>Moraxellales</taxon>
        <taxon>Moraxellaceae</taxon>
        <taxon>Acinetobacter</taxon>
    </lineage>
</organism>
<dbReference type="Pfam" id="PF01810">
    <property type="entry name" value="LysE"/>
    <property type="match status" value="1"/>
</dbReference>
<evidence type="ECO:0000256" key="4">
    <source>
        <dbReference type="ARBA" id="ARBA00022989"/>
    </source>
</evidence>
<keyword evidence="5 6" id="KW-0472">Membrane</keyword>
<dbReference type="InParanoid" id="A0A2U3MYV5"/>
<keyword evidence="3 6" id="KW-0812">Transmembrane</keyword>
<feature type="transmembrane region" description="Helical" evidence="6">
    <location>
        <begin position="153"/>
        <end position="171"/>
    </location>
</feature>
<dbReference type="Proteomes" id="UP000245974">
    <property type="component" value="Unassembled WGS sequence"/>
</dbReference>
<feature type="transmembrane region" description="Helical" evidence="6">
    <location>
        <begin position="187"/>
        <end position="204"/>
    </location>
</feature>
<feature type="transmembrane region" description="Helical" evidence="6">
    <location>
        <begin position="72"/>
        <end position="90"/>
    </location>
</feature>
<accession>A0A2U3MYV5</accession>
<feature type="transmembrane region" description="Helical" evidence="6">
    <location>
        <begin position="39"/>
        <end position="60"/>
    </location>
</feature>
<name>A0A2U3MYV5_9GAMM</name>
<sequence length="205" mass="23401">MELFFAVALTHFLALLSPGPDFFLILSTLLRQGTRSARWVCLGIASGNALILAFVYISFFTLGKINQELLNYLRYFGAIYLFYLCGLCFYHAKHTNMEVVSVTQDQMSSVSSYKGYLSGLQSSILNPKNILFYSSLVILISAQFSLIEKLLSSLWMVSVVLCWNLFLIHILSQKKMLQWMQKKSRSISYLSGLSFLLFAFLLLFF</sequence>
<protein>
    <submittedName>
        <fullName evidence="7">Threonine efflux protein</fullName>
    </submittedName>
</protein>
<evidence type="ECO:0000256" key="1">
    <source>
        <dbReference type="ARBA" id="ARBA00004651"/>
    </source>
</evidence>
<keyword evidence="8" id="KW-1185">Reference proteome</keyword>
<evidence type="ECO:0000313" key="8">
    <source>
        <dbReference type="Proteomes" id="UP000245974"/>
    </source>
</evidence>
<dbReference type="PANTHER" id="PTHR30086:SF17">
    <property type="entry name" value="LYSE FAMILY TRANSLOCATOR"/>
    <property type="match status" value="1"/>
</dbReference>
<dbReference type="InterPro" id="IPR001123">
    <property type="entry name" value="LeuE-type"/>
</dbReference>
<evidence type="ECO:0000256" key="3">
    <source>
        <dbReference type="ARBA" id="ARBA00022692"/>
    </source>
</evidence>
<dbReference type="PANTHER" id="PTHR30086">
    <property type="entry name" value="ARGININE EXPORTER PROTEIN ARGO"/>
    <property type="match status" value="1"/>
</dbReference>
<gene>
    <name evidence="7" type="primary">rhtC_1</name>
    <name evidence="7" type="ORF">KPC_1800</name>
</gene>